<dbReference type="GO" id="GO:0006281">
    <property type="term" value="P:DNA repair"/>
    <property type="evidence" value="ECO:0007669"/>
    <property type="project" value="InterPro"/>
</dbReference>
<keyword evidence="5 9" id="KW-0269">Exonuclease</keyword>
<keyword evidence="3" id="KW-0540">Nuclease</keyword>
<dbReference type="GO" id="GO:0008409">
    <property type="term" value="F:5'-3' exonuclease activity"/>
    <property type="evidence" value="ECO:0007669"/>
    <property type="project" value="InterPro"/>
</dbReference>
<dbReference type="InterPro" id="IPR001667">
    <property type="entry name" value="DDH_dom"/>
</dbReference>
<evidence type="ECO:0000256" key="5">
    <source>
        <dbReference type="ARBA" id="ARBA00022839"/>
    </source>
</evidence>
<dbReference type="PANTHER" id="PTHR30255:SF2">
    <property type="entry name" value="SINGLE-STRANDED-DNA-SPECIFIC EXONUCLEASE RECJ"/>
    <property type="match status" value="1"/>
</dbReference>
<dbReference type="EMBL" id="AWGA01000007">
    <property type="protein sequence ID" value="TEA28140.1"/>
    <property type="molecule type" value="Genomic_DNA"/>
</dbReference>
<gene>
    <name evidence="9" type="primary">recJ</name>
    <name evidence="9" type="ORF">O970_00515</name>
</gene>
<feature type="domain" description="DHHA1" evidence="7">
    <location>
        <begin position="357"/>
        <end position="452"/>
    </location>
</feature>
<dbReference type="GO" id="GO:0003676">
    <property type="term" value="F:nucleic acid binding"/>
    <property type="evidence" value="ECO:0007669"/>
    <property type="project" value="InterPro"/>
</dbReference>
<evidence type="ECO:0000256" key="1">
    <source>
        <dbReference type="ARBA" id="ARBA00005915"/>
    </source>
</evidence>
<dbReference type="RefSeq" id="WP_024495242.1">
    <property type="nucleotide sequence ID" value="NZ_AWGA01000007.1"/>
</dbReference>
<accession>A0AB94IF52</accession>
<dbReference type="Pfam" id="PF02272">
    <property type="entry name" value="DHHA1"/>
    <property type="match status" value="1"/>
</dbReference>
<keyword evidence="10" id="KW-1185">Reference proteome</keyword>
<evidence type="ECO:0000256" key="2">
    <source>
        <dbReference type="ARBA" id="ARBA00019841"/>
    </source>
</evidence>
<feature type="domain" description="DDH" evidence="6">
    <location>
        <begin position="72"/>
        <end position="232"/>
    </location>
</feature>
<comment type="similarity">
    <text evidence="1">Belongs to the RecJ family.</text>
</comment>
<evidence type="ECO:0000256" key="3">
    <source>
        <dbReference type="ARBA" id="ARBA00022722"/>
    </source>
</evidence>
<dbReference type="InterPro" id="IPR041122">
    <property type="entry name" value="RecJ_OB"/>
</dbReference>
<evidence type="ECO:0000259" key="8">
    <source>
        <dbReference type="Pfam" id="PF17768"/>
    </source>
</evidence>
<evidence type="ECO:0000259" key="7">
    <source>
        <dbReference type="Pfam" id="PF02272"/>
    </source>
</evidence>
<sequence length="577" mass="64461">MNKMLKRRVVADITPQFNEDLHPLLQHLYILRGINSNQALNRDTQGLLTYAQLKGIDKAVAILYQALEAKQHILIVGDFDTDGATSTALMVKVLRHFNITQVSYIVPDRFIDGYGLSENVVKRAAEQQAKLIITVDNGISSFAGVELAHRLGMQVIITDHHLPPSTLPQADAIINPNQADCPFTSKHLAGVGVAFYFMLALRAHLRKINWFAQHNIPEINMASLLDLVALGTVADVVILDQNNRILVHQGILRIRHGHACVGIKALLDIAKKDHHKLSAMDLGYVLAPRLNAAGRMETMSLGIELLLCDNQSLAKRMASELDSLNKDRREVEQSMQVEAVAWLNQIEQTLQHIPNGIVIYQPDWHQGVIGILSSRIKDRYYRPVISFAPAGNGMLKGSGRSIHGFHLKDALERIDTANPGLIDCFGGHAMAAGLTIAETKLNEFRHCFEQLTNEMLDENLLDHVILSDGELQGDWFNCDIAQLIQDGGPWGQGFPEPLFDGEFYLHQQRIVADKHLKVVVEPVAGGPLIEGIAFNVDRLTWPNPSIKRVKLAYHLENNEFRGEKKPQLLIRHLWLMS</sequence>
<dbReference type="GO" id="GO:0006310">
    <property type="term" value="P:DNA recombination"/>
    <property type="evidence" value="ECO:0007669"/>
    <property type="project" value="InterPro"/>
</dbReference>
<dbReference type="Pfam" id="PF01368">
    <property type="entry name" value="DHH"/>
    <property type="match status" value="1"/>
</dbReference>
<comment type="caution">
    <text evidence="9">The sequence shown here is derived from an EMBL/GenBank/DDBJ whole genome shotgun (WGS) entry which is preliminary data.</text>
</comment>
<dbReference type="Gene3D" id="3.90.1640.30">
    <property type="match status" value="1"/>
</dbReference>
<keyword evidence="4" id="KW-0378">Hydrolase</keyword>
<feature type="domain" description="RecJ OB" evidence="8">
    <location>
        <begin position="468"/>
        <end position="572"/>
    </location>
</feature>
<evidence type="ECO:0000313" key="9">
    <source>
        <dbReference type="EMBL" id="TEA28140.1"/>
    </source>
</evidence>
<dbReference type="InterPro" id="IPR038763">
    <property type="entry name" value="DHH_sf"/>
</dbReference>
<evidence type="ECO:0000259" key="6">
    <source>
        <dbReference type="Pfam" id="PF01368"/>
    </source>
</evidence>
<dbReference type="AlphaFoldDB" id="A0AB94IF52"/>
<reference evidence="9 10" key="1">
    <citation type="journal article" date="2014" name="Appl. Environ. Microbiol.">
        <title>Genomic features of a bumble bee symbiont reflect its host environment.</title>
        <authorList>
            <person name="Martinson V.G."/>
            <person name="Magoc T."/>
            <person name="Koch H."/>
            <person name="Salzberg S.L."/>
            <person name="Moran N.A."/>
        </authorList>
    </citation>
    <scope>NUCLEOTIDE SEQUENCE [LARGE SCALE GENOMIC DNA]</scope>
    <source>
        <strain evidence="9 10">Bimp</strain>
    </source>
</reference>
<proteinExistence type="inferred from homology"/>
<dbReference type="Pfam" id="PF17768">
    <property type="entry name" value="RecJ_OB"/>
    <property type="match status" value="1"/>
</dbReference>
<dbReference type="NCBIfam" id="TIGR00644">
    <property type="entry name" value="recJ"/>
    <property type="match status" value="1"/>
</dbReference>
<dbReference type="SUPFAM" id="SSF64182">
    <property type="entry name" value="DHH phosphoesterases"/>
    <property type="match status" value="1"/>
</dbReference>
<dbReference type="Proteomes" id="UP000506160">
    <property type="component" value="Unassembled WGS sequence"/>
</dbReference>
<dbReference type="PANTHER" id="PTHR30255">
    <property type="entry name" value="SINGLE-STRANDED-DNA-SPECIFIC EXONUCLEASE RECJ"/>
    <property type="match status" value="1"/>
</dbReference>
<protein>
    <recommendedName>
        <fullName evidence="2">Single-stranded-DNA-specific exonuclease RecJ</fullName>
    </recommendedName>
</protein>
<evidence type="ECO:0000313" key="10">
    <source>
        <dbReference type="Proteomes" id="UP000506160"/>
    </source>
</evidence>
<dbReference type="InterPro" id="IPR004610">
    <property type="entry name" value="RecJ"/>
</dbReference>
<dbReference type="InterPro" id="IPR003156">
    <property type="entry name" value="DHHA1_dom"/>
</dbReference>
<dbReference type="Gene3D" id="3.10.310.30">
    <property type="match status" value="1"/>
</dbReference>
<evidence type="ECO:0000256" key="4">
    <source>
        <dbReference type="ARBA" id="ARBA00022801"/>
    </source>
</evidence>
<organism evidence="9 10">
    <name type="scientific">Candidatus Schmidhempelia bombi str. Bimp</name>
    <dbReference type="NCBI Taxonomy" id="1387197"/>
    <lineage>
        <taxon>Bacteria</taxon>
        <taxon>Pseudomonadati</taxon>
        <taxon>Pseudomonadota</taxon>
        <taxon>Gammaproteobacteria</taxon>
        <taxon>Orbales</taxon>
        <taxon>Orbaceae</taxon>
        <taxon>Candidatus Schmidhempelia</taxon>
    </lineage>
</organism>
<dbReference type="InterPro" id="IPR051673">
    <property type="entry name" value="SSDNA_exonuclease_RecJ"/>
</dbReference>
<name>A0AB94IF52_9GAMM</name>
<dbReference type="FunFam" id="3.90.1640.30:FF:000001">
    <property type="entry name" value="Single-stranded-DNA-specific exonuclease RecJ"/>
    <property type="match status" value="1"/>
</dbReference>